<dbReference type="Proteomes" id="UP000007472">
    <property type="component" value="Chromosome"/>
</dbReference>
<evidence type="ECO:0000259" key="1">
    <source>
        <dbReference type="Pfam" id="PF02954"/>
    </source>
</evidence>
<accession>A0A654KH39</accession>
<dbReference type="KEGG" id="teq:TEQUI_0813"/>
<dbReference type="GO" id="GO:0043565">
    <property type="term" value="F:sequence-specific DNA binding"/>
    <property type="evidence" value="ECO:0007669"/>
    <property type="project" value="InterPro"/>
</dbReference>
<reference evidence="2 3" key="1">
    <citation type="journal article" date="2011" name="J. Bacteriol.">
        <title>Genome sequence of Taylorella equigenitalis MCE9, the causative agent of contagious equine metritis.</title>
        <authorList>
            <person name="Hebert L."/>
            <person name="Moumen B."/>
            <person name="Duquesne F."/>
            <person name="Breuil M.F."/>
            <person name="Laugier C."/>
            <person name="Batto J.M."/>
            <person name="Renault P."/>
            <person name="Petry S."/>
        </authorList>
    </citation>
    <scope>NUCLEOTIDE SEQUENCE [LARGE SCALE GENOMIC DNA]</scope>
    <source>
        <strain evidence="2 3">MCE9</strain>
    </source>
</reference>
<dbReference type="InterPro" id="IPR009057">
    <property type="entry name" value="Homeodomain-like_sf"/>
</dbReference>
<dbReference type="InterPro" id="IPR002197">
    <property type="entry name" value="HTH_Fis"/>
</dbReference>
<evidence type="ECO:0000313" key="2">
    <source>
        <dbReference type="EMBL" id="ADU91751.1"/>
    </source>
</evidence>
<feature type="domain" description="DNA binding HTH" evidence="1">
    <location>
        <begin position="293"/>
        <end position="330"/>
    </location>
</feature>
<dbReference type="SUPFAM" id="SSF52172">
    <property type="entry name" value="CheY-like"/>
    <property type="match status" value="1"/>
</dbReference>
<dbReference type="Pfam" id="PF02954">
    <property type="entry name" value="HTH_8"/>
    <property type="match status" value="1"/>
</dbReference>
<gene>
    <name evidence="2" type="ordered locus">TEQUI_0813</name>
</gene>
<protein>
    <recommendedName>
        <fullName evidence="1">DNA binding HTH domain-containing protein</fullName>
    </recommendedName>
</protein>
<dbReference type="AlphaFoldDB" id="A0A654KH39"/>
<organism evidence="2 3">
    <name type="scientific">Taylorella equigenitalis (strain MCE9)</name>
    <dbReference type="NCBI Taxonomy" id="937774"/>
    <lineage>
        <taxon>Bacteria</taxon>
        <taxon>Pseudomonadati</taxon>
        <taxon>Pseudomonadota</taxon>
        <taxon>Betaproteobacteria</taxon>
        <taxon>Burkholderiales</taxon>
        <taxon>Alcaligenaceae</taxon>
        <taxon>Taylorella</taxon>
    </lineage>
</organism>
<sequence>MRETLDCAVLYTDHFKAQAASLVNLTDKTKRVQFKEFNLGDLTNSNLPSYVVNDYELPHPNTLRELGPLLHRYDVVILPVNQKVLIWLRVMLSNCPDFPTPVMILCDDVHPTALPDLAKLGVVDFISFEDSTPIIMARIKSAIERYSYFRQREIISINRLMAEVDDQNREPKYTSASIREGLAARKNALKELEYTESVGSYTLYNFSDSSSSLNYEKSLIGQPSSIETRKISFVPPFSHLELDDADVKPPLRKSPKRKIITANITTVESTPSEQESIKDDDSFKDAKDKIVSAFEKEFIINALIQSKGNIAQAAKRSGKNRRSFWELMRKHEISAKQFRH</sequence>
<evidence type="ECO:0000313" key="3">
    <source>
        <dbReference type="Proteomes" id="UP000007472"/>
    </source>
</evidence>
<dbReference type="InterPro" id="IPR011006">
    <property type="entry name" value="CheY-like_superfamily"/>
</dbReference>
<dbReference type="SUPFAM" id="SSF46689">
    <property type="entry name" value="Homeodomain-like"/>
    <property type="match status" value="1"/>
</dbReference>
<proteinExistence type="predicted"/>
<name>A0A654KH39_TAYEM</name>
<dbReference type="EMBL" id="CP002456">
    <property type="protein sequence ID" value="ADU91751.1"/>
    <property type="molecule type" value="Genomic_DNA"/>
</dbReference>
<dbReference type="Gene3D" id="1.10.10.60">
    <property type="entry name" value="Homeodomain-like"/>
    <property type="match status" value="1"/>
</dbReference>